<keyword evidence="3" id="KW-1185">Reference proteome</keyword>
<evidence type="ECO:0000313" key="3">
    <source>
        <dbReference type="Proteomes" id="UP000240535"/>
    </source>
</evidence>
<dbReference type="SUPFAM" id="SSF52980">
    <property type="entry name" value="Restriction endonuclease-like"/>
    <property type="match status" value="1"/>
</dbReference>
<protein>
    <submittedName>
        <fullName evidence="2">ATPase</fullName>
    </submittedName>
</protein>
<dbReference type="EMBL" id="PDHH01000004">
    <property type="protein sequence ID" value="PSM52072.1"/>
    <property type="molecule type" value="Genomic_DNA"/>
</dbReference>
<dbReference type="InterPro" id="IPR004256">
    <property type="entry name" value="DUF234"/>
</dbReference>
<evidence type="ECO:0000259" key="1">
    <source>
        <dbReference type="Pfam" id="PF03008"/>
    </source>
</evidence>
<dbReference type="AlphaFoldDB" id="A0A2P8R0Q3"/>
<feature type="domain" description="DUF234" evidence="1">
    <location>
        <begin position="129"/>
        <end position="212"/>
    </location>
</feature>
<dbReference type="Pfam" id="PF03008">
    <property type="entry name" value="DUF234"/>
    <property type="match status" value="1"/>
</dbReference>
<organism evidence="2 3">
    <name type="scientific">Campylobacter blaseri</name>
    <dbReference type="NCBI Taxonomy" id="2042961"/>
    <lineage>
        <taxon>Bacteria</taxon>
        <taxon>Pseudomonadati</taxon>
        <taxon>Campylobacterota</taxon>
        <taxon>Epsilonproteobacteria</taxon>
        <taxon>Campylobacterales</taxon>
        <taxon>Campylobacteraceae</taxon>
        <taxon>Campylobacter</taxon>
    </lineage>
</organism>
<name>A0A2P8R0Q3_9BACT</name>
<dbReference type="RefSeq" id="WP_106871620.1">
    <property type="nucleotide sequence ID" value="NZ_CP053841.1"/>
</dbReference>
<dbReference type="OrthoDB" id="9801758at2"/>
<gene>
    <name evidence="2" type="ORF">CQ405_05815</name>
</gene>
<sequence>MDELIKFYLVFDGLDIKNNYDDVFIAIKDEILLNHNKLRLKFKFDKYSKLALSKFAKNDRKKFSINKVMSRFKAQKSVNWLLNEGILELEKSREKKPTPQNKKEKLPKYLRRYTIHDKVKFKNHFDRFWFRFIEPNLTLLDNNKIEQVLEIIKLDFENYASLGFEALSGLVLKKYLNLEKDVYSFWTKDLEIDIFYEFDDKVMIGEVKYKDRKVCKSLLNSISLKCEKLNITPDKIIIFSKSGFSKELLNIKSEKLLLFDMDDFTILLE</sequence>
<dbReference type="Proteomes" id="UP000240535">
    <property type="component" value="Unassembled WGS sequence"/>
</dbReference>
<comment type="caution">
    <text evidence="2">The sequence shown here is derived from an EMBL/GenBank/DDBJ whole genome shotgun (WGS) entry which is preliminary data.</text>
</comment>
<dbReference type="InterPro" id="IPR011335">
    <property type="entry name" value="Restrct_endonuc-II-like"/>
</dbReference>
<proteinExistence type="predicted"/>
<evidence type="ECO:0000313" key="2">
    <source>
        <dbReference type="EMBL" id="PSM52072.1"/>
    </source>
</evidence>
<reference evidence="3" key="1">
    <citation type="submission" date="2017-10" db="EMBL/GenBank/DDBJ databases">
        <title>Campylobacter species from seals.</title>
        <authorList>
            <person name="Gilbert M.J."/>
            <person name="Zomer A.L."/>
            <person name="Timmerman A.J."/>
            <person name="Duim B."/>
            <person name="Wagenaar J.A."/>
        </authorList>
    </citation>
    <scope>NUCLEOTIDE SEQUENCE [LARGE SCALE GENOMIC DNA]</scope>
    <source>
        <strain evidence="3">17S00004-5</strain>
    </source>
</reference>
<accession>A0A2P8R0Q3</accession>